<evidence type="ECO:0000256" key="4">
    <source>
        <dbReference type="ARBA" id="ARBA00023159"/>
    </source>
</evidence>
<dbReference type="PANTHER" id="PTHR46796">
    <property type="entry name" value="HTH-TYPE TRANSCRIPTIONAL ACTIVATOR RHAS-RELATED"/>
    <property type="match status" value="1"/>
</dbReference>
<reference evidence="7 8" key="1">
    <citation type="submission" date="2016-12" db="EMBL/GenBank/DDBJ databases">
        <title>The draft genome sequence of HSLHS2.</title>
        <authorList>
            <person name="Hu D."/>
            <person name="Wang L."/>
            <person name="Shao Z."/>
        </authorList>
    </citation>
    <scope>NUCLEOTIDE SEQUENCE [LARGE SCALE GENOMIC DNA]</scope>
    <source>
        <strain evidence="7">MCCC 1A06712</strain>
    </source>
</reference>
<dbReference type="Pfam" id="PF12833">
    <property type="entry name" value="HTH_18"/>
    <property type="match status" value="1"/>
</dbReference>
<keyword evidence="3" id="KW-0238">DNA-binding</keyword>
<keyword evidence="5" id="KW-0804">Transcription</keyword>
<dbReference type="PROSITE" id="PS01124">
    <property type="entry name" value="HTH_ARAC_FAMILY_2"/>
    <property type="match status" value="1"/>
</dbReference>
<evidence type="ECO:0000256" key="5">
    <source>
        <dbReference type="ARBA" id="ARBA00023163"/>
    </source>
</evidence>
<dbReference type="SUPFAM" id="SSF46689">
    <property type="entry name" value="Homeodomain-like"/>
    <property type="match status" value="1"/>
</dbReference>
<dbReference type="GO" id="GO:0043565">
    <property type="term" value="F:sequence-specific DNA binding"/>
    <property type="evidence" value="ECO:0007669"/>
    <property type="project" value="InterPro"/>
</dbReference>
<dbReference type="Gene3D" id="1.10.10.60">
    <property type="entry name" value="Homeodomain-like"/>
    <property type="match status" value="2"/>
</dbReference>
<dbReference type="Proteomes" id="UP000194664">
    <property type="component" value="Unassembled WGS sequence"/>
</dbReference>
<evidence type="ECO:0000313" key="7">
    <source>
        <dbReference type="EMBL" id="OUD08429.1"/>
    </source>
</evidence>
<comment type="caution">
    <text evidence="7">The sequence shown here is derived from an EMBL/GenBank/DDBJ whole genome shotgun (WGS) entry which is preliminary data.</text>
</comment>
<dbReference type="Pfam" id="PF02311">
    <property type="entry name" value="AraC_binding"/>
    <property type="match status" value="1"/>
</dbReference>
<evidence type="ECO:0000259" key="6">
    <source>
        <dbReference type="PROSITE" id="PS01124"/>
    </source>
</evidence>
<dbReference type="OrthoDB" id="9803764at2"/>
<evidence type="ECO:0000256" key="2">
    <source>
        <dbReference type="ARBA" id="ARBA00023015"/>
    </source>
</evidence>
<sequence>MDEIEGGVLDRVPVGALALTLTRSTIRMDHEPTWRVDKSNPVYDLIVCLSGQGEYLLDGERLRLKPGHAMLIPPHTRFVGWMEHCDRYTGLAQHFDLTVFGEHNLLELMELRPIAEISPWPVYEPLVHHFRQTAPAGSVTLPQHHQFLVLLNAWINDAFIRWKPDAAQRIGGTAAIDLAVMQAASDIAAHPLAENVVEQTLDRAPYNRDYFQREFQKRTGRTPRKYQEFCRMERAMHFLESGHSVGETAARVGYSDPYYFSRMFKKTMGLSPRAHIEKIRLSRSGQLFQYDEGEQAERLAQST</sequence>
<dbReference type="SMART" id="SM00342">
    <property type="entry name" value="HTH_ARAC"/>
    <property type="match status" value="1"/>
</dbReference>
<accession>A0A251WVC0</accession>
<proteinExistence type="predicted"/>
<dbReference type="Gene3D" id="2.60.120.10">
    <property type="entry name" value="Jelly Rolls"/>
    <property type="match status" value="1"/>
</dbReference>
<dbReference type="InterPro" id="IPR037923">
    <property type="entry name" value="HTH-like"/>
</dbReference>
<name>A0A251WVC0_9RHOB</name>
<dbReference type="SUPFAM" id="SSF51215">
    <property type="entry name" value="Regulatory protein AraC"/>
    <property type="match status" value="1"/>
</dbReference>
<dbReference type="EMBL" id="MSPP01000005">
    <property type="protein sequence ID" value="OUD08429.1"/>
    <property type="molecule type" value="Genomic_DNA"/>
</dbReference>
<evidence type="ECO:0000313" key="8">
    <source>
        <dbReference type="Proteomes" id="UP000194664"/>
    </source>
</evidence>
<dbReference type="InterPro" id="IPR018062">
    <property type="entry name" value="HTH_AraC-typ_CS"/>
</dbReference>
<organism evidence="7 8">
    <name type="scientific">Marivivens niveibacter</name>
    <dbReference type="NCBI Taxonomy" id="1930667"/>
    <lineage>
        <taxon>Bacteria</taxon>
        <taxon>Pseudomonadati</taxon>
        <taxon>Pseudomonadota</taxon>
        <taxon>Alphaproteobacteria</taxon>
        <taxon>Rhodobacterales</taxon>
        <taxon>Paracoccaceae</taxon>
        <taxon>Marivivens group</taxon>
        <taxon>Marivivens</taxon>
    </lineage>
</organism>
<dbReference type="AlphaFoldDB" id="A0A251WVC0"/>
<protein>
    <submittedName>
        <fullName evidence="7">AraC family transcriptional regulator</fullName>
    </submittedName>
</protein>
<evidence type="ECO:0000256" key="3">
    <source>
        <dbReference type="ARBA" id="ARBA00023125"/>
    </source>
</evidence>
<keyword evidence="8" id="KW-1185">Reference proteome</keyword>
<keyword evidence="4" id="KW-0010">Activator</keyword>
<dbReference type="GO" id="GO:0003700">
    <property type="term" value="F:DNA-binding transcription factor activity"/>
    <property type="evidence" value="ECO:0007669"/>
    <property type="project" value="InterPro"/>
</dbReference>
<dbReference type="InterPro" id="IPR050204">
    <property type="entry name" value="AraC_XylS_family_regulators"/>
</dbReference>
<keyword evidence="2" id="KW-0805">Transcription regulation</keyword>
<dbReference type="RefSeq" id="WP_086452128.1">
    <property type="nucleotide sequence ID" value="NZ_MSPP01000005.1"/>
</dbReference>
<feature type="domain" description="HTH araC/xylS-type" evidence="6">
    <location>
        <begin position="181"/>
        <end position="278"/>
    </location>
</feature>
<dbReference type="InterPro" id="IPR009057">
    <property type="entry name" value="Homeodomain-like_sf"/>
</dbReference>
<keyword evidence="1" id="KW-0963">Cytoplasm</keyword>
<dbReference type="InterPro" id="IPR018060">
    <property type="entry name" value="HTH_AraC"/>
</dbReference>
<gene>
    <name evidence="7" type="ORF">BVC71_13060</name>
</gene>
<dbReference type="InterPro" id="IPR003313">
    <property type="entry name" value="AraC-bd"/>
</dbReference>
<dbReference type="InterPro" id="IPR014710">
    <property type="entry name" value="RmlC-like_jellyroll"/>
</dbReference>
<dbReference type="PANTHER" id="PTHR46796:SF13">
    <property type="entry name" value="HTH-TYPE TRANSCRIPTIONAL ACTIVATOR RHAS"/>
    <property type="match status" value="1"/>
</dbReference>
<dbReference type="PROSITE" id="PS00041">
    <property type="entry name" value="HTH_ARAC_FAMILY_1"/>
    <property type="match status" value="1"/>
</dbReference>
<evidence type="ECO:0000256" key="1">
    <source>
        <dbReference type="ARBA" id="ARBA00022490"/>
    </source>
</evidence>